<comment type="caution">
    <text evidence="1">The sequence shown here is derived from an EMBL/GenBank/DDBJ whole genome shotgun (WGS) entry which is preliminary data.</text>
</comment>
<accession>A0A543PWN4</accession>
<reference evidence="1 2" key="1">
    <citation type="submission" date="2019-06" db="EMBL/GenBank/DDBJ databases">
        <title>Sequencing the genomes of 1000 actinobacteria strains.</title>
        <authorList>
            <person name="Klenk H.-P."/>
        </authorList>
    </citation>
    <scope>NUCLEOTIDE SEQUENCE [LARGE SCALE GENOMIC DNA]</scope>
    <source>
        <strain evidence="1 2">DSM 21776</strain>
    </source>
</reference>
<proteinExistence type="predicted"/>
<dbReference type="EMBL" id="VFQF01000001">
    <property type="protein sequence ID" value="TQN48497.1"/>
    <property type="molecule type" value="Genomic_DNA"/>
</dbReference>
<organism evidence="1 2">
    <name type="scientific">Humibacillus xanthopallidus</name>
    <dbReference type="NCBI Taxonomy" id="412689"/>
    <lineage>
        <taxon>Bacteria</taxon>
        <taxon>Bacillati</taxon>
        <taxon>Actinomycetota</taxon>
        <taxon>Actinomycetes</taxon>
        <taxon>Micrococcales</taxon>
        <taxon>Intrasporangiaceae</taxon>
        <taxon>Humibacillus</taxon>
    </lineage>
</organism>
<dbReference type="AlphaFoldDB" id="A0A543PWN4"/>
<gene>
    <name evidence="1" type="ORF">FHX52_1634</name>
</gene>
<sequence length="33" mass="3589">MSSLLDKPHICLAARVDQLRLPRRLTGACVSPA</sequence>
<evidence type="ECO:0000313" key="2">
    <source>
        <dbReference type="Proteomes" id="UP000320085"/>
    </source>
</evidence>
<protein>
    <submittedName>
        <fullName evidence="1">Uncharacterized protein</fullName>
    </submittedName>
</protein>
<evidence type="ECO:0000313" key="1">
    <source>
        <dbReference type="EMBL" id="TQN48497.1"/>
    </source>
</evidence>
<dbReference type="Proteomes" id="UP000320085">
    <property type="component" value="Unassembled WGS sequence"/>
</dbReference>
<name>A0A543PWN4_9MICO</name>